<gene>
    <name evidence="1" type="ORF">PPYR_02837</name>
</gene>
<organism evidence="1 2">
    <name type="scientific">Photinus pyralis</name>
    <name type="common">Common eastern firefly</name>
    <name type="synonym">Lampyris pyralis</name>
    <dbReference type="NCBI Taxonomy" id="7054"/>
    <lineage>
        <taxon>Eukaryota</taxon>
        <taxon>Metazoa</taxon>
        <taxon>Ecdysozoa</taxon>
        <taxon>Arthropoda</taxon>
        <taxon>Hexapoda</taxon>
        <taxon>Insecta</taxon>
        <taxon>Pterygota</taxon>
        <taxon>Neoptera</taxon>
        <taxon>Endopterygota</taxon>
        <taxon>Coleoptera</taxon>
        <taxon>Polyphaga</taxon>
        <taxon>Elateriformia</taxon>
        <taxon>Elateroidea</taxon>
        <taxon>Lampyridae</taxon>
        <taxon>Lampyrinae</taxon>
        <taxon>Photinus</taxon>
    </lineage>
</organism>
<dbReference type="Proteomes" id="UP000327044">
    <property type="component" value="Unassembled WGS sequence"/>
</dbReference>
<proteinExistence type="predicted"/>
<comment type="caution">
    <text evidence="1">The sequence shown here is derived from an EMBL/GenBank/DDBJ whole genome shotgun (WGS) entry which is preliminary data.</text>
</comment>
<accession>A0A5N4A131</accession>
<reference evidence="1 2" key="1">
    <citation type="journal article" date="2018" name="Elife">
        <title>Firefly genomes illuminate parallel origins of bioluminescence in beetles.</title>
        <authorList>
            <person name="Fallon T.R."/>
            <person name="Lower S.E."/>
            <person name="Chang C.H."/>
            <person name="Bessho-Uehara M."/>
            <person name="Martin G.J."/>
            <person name="Bewick A.J."/>
            <person name="Behringer M."/>
            <person name="Debat H.J."/>
            <person name="Wong I."/>
            <person name="Day J.C."/>
            <person name="Suvorov A."/>
            <person name="Silva C.J."/>
            <person name="Stanger-Hall K.F."/>
            <person name="Hall D.W."/>
            <person name="Schmitz R.J."/>
            <person name="Nelson D.R."/>
            <person name="Lewis S.M."/>
            <person name="Shigenobu S."/>
            <person name="Bybee S.M."/>
            <person name="Larracuente A.M."/>
            <person name="Oba Y."/>
            <person name="Weng J.K."/>
        </authorList>
    </citation>
    <scope>NUCLEOTIDE SEQUENCE [LARGE SCALE GENOMIC DNA]</scope>
    <source>
        <strain evidence="1">1611_PpyrPB1</strain>
        <tissue evidence="1">Whole body</tissue>
    </source>
</reference>
<evidence type="ECO:0000313" key="1">
    <source>
        <dbReference type="EMBL" id="KAB0791037.1"/>
    </source>
</evidence>
<dbReference type="InParanoid" id="A0A5N4A131"/>
<sequence>MENINDVIFDDELFEVLQADIARSQQDRIQQRRREERERFVQTLKNAQSDLVIELENLTAISFEEKLSKLHDLINVPLNGSTLLRITENCITNVGLSKFSNKEDCVDINIPDSCESKLIKLQSAKDLLDAERTRIITSMECNERCGFRYLKELLLLLRRVTEYLELLEDDEYPTRDYVQYTHYAAMDVCIRIGKYKSEIEEDDEAFNNLLQKYNQFV</sequence>
<name>A0A5N4A131_PHOPY</name>
<evidence type="ECO:0000313" key="2">
    <source>
        <dbReference type="Proteomes" id="UP000327044"/>
    </source>
</evidence>
<protein>
    <submittedName>
        <fullName evidence="1">Uncharacterized protein</fullName>
    </submittedName>
</protein>
<dbReference type="AlphaFoldDB" id="A0A5N4A131"/>
<keyword evidence="2" id="KW-1185">Reference proteome</keyword>
<dbReference type="EMBL" id="VVIM01000011">
    <property type="protein sequence ID" value="KAB0791037.1"/>
    <property type="molecule type" value="Genomic_DNA"/>
</dbReference>